<comment type="caution">
    <text evidence="1">The sequence shown here is derived from an EMBL/GenBank/DDBJ whole genome shotgun (WGS) entry which is preliminary data.</text>
</comment>
<organism evidence="1 2">
    <name type="scientific">Flagellimonas hymeniacidonis</name>
    <dbReference type="NCBI Taxonomy" id="2603628"/>
    <lineage>
        <taxon>Bacteria</taxon>
        <taxon>Pseudomonadati</taxon>
        <taxon>Bacteroidota</taxon>
        <taxon>Flavobacteriia</taxon>
        <taxon>Flavobacteriales</taxon>
        <taxon>Flavobacteriaceae</taxon>
        <taxon>Flagellimonas</taxon>
    </lineage>
</organism>
<dbReference type="RefSeq" id="WP_147744620.1">
    <property type="nucleotide sequence ID" value="NZ_VRUR01000002.1"/>
</dbReference>
<name>A0A5C8V520_9FLAO</name>
<reference evidence="1 2" key="1">
    <citation type="submission" date="2019-08" db="EMBL/GenBank/DDBJ databases">
        <title>Professor.</title>
        <authorList>
            <person name="Park J.S."/>
        </authorList>
    </citation>
    <scope>NUCLEOTIDE SEQUENCE [LARGE SCALE GENOMIC DNA]</scope>
    <source>
        <strain evidence="1 2">176CP5-101</strain>
    </source>
</reference>
<protein>
    <submittedName>
        <fullName evidence="1">Uncharacterized protein</fullName>
    </submittedName>
</protein>
<proteinExistence type="predicted"/>
<dbReference type="AlphaFoldDB" id="A0A5C8V520"/>
<evidence type="ECO:0000313" key="2">
    <source>
        <dbReference type="Proteomes" id="UP000321456"/>
    </source>
</evidence>
<evidence type="ECO:0000313" key="1">
    <source>
        <dbReference type="EMBL" id="TXN35848.1"/>
    </source>
</evidence>
<sequence length="118" mass="14110">MRIVKKILVVIFLLVLNGCKNPYDKYEKVTISTELDLDVRTHVNSRGGSIINDKYLFLSFCPLISEAHNEKYAERDDLYYAYAWTPYRLYKRKGERSFYIIQQKDTLQYKLILIEEMQ</sequence>
<dbReference type="Proteomes" id="UP000321456">
    <property type="component" value="Unassembled WGS sequence"/>
</dbReference>
<dbReference type="EMBL" id="VRUR01000002">
    <property type="protein sequence ID" value="TXN35848.1"/>
    <property type="molecule type" value="Genomic_DNA"/>
</dbReference>
<keyword evidence="2" id="KW-1185">Reference proteome</keyword>
<gene>
    <name evidence="1" type="ORF">FVB32_14875</name>
</gene>
<accession>A0A5C8V520</accession>